<dbReference type="AlphaFoldDB" id="A0A8T0CDJ4"/>
<organism evidence="2 3">
    <name type="scientific">Pseudoalteromonas rubra</name>
    <dbReference type="NCBI Taxonomy" id="43658"/>
    <lineage>
        <taxon>Bacteria</taxon>
        <taxon>Pseudomonadati</taxon>
        <taxon>Pseudomonadota</taxon>
        <taxon>Gammaproteobacteria</taxon>
        <taxon>Alteromonadales</taxon>
        <taxon>Pseudoalteromonadaceae</taxon>
        <taxon>Pseudoalteromonas</taxon>
    </lineage>
</organism>
<sequence length="39" mass="4182">MVQSSNLLASGAQQLPVALGNVLFMLLVLSNLKSKLRKV</sequence>
<keyword evidence="1" id="KW-0472">Membrane</keyword>
<accession>A0A8T0CDJ4</accession>
<evidence type="ECO:0000313" key="2">
    <source>
        <dbReference type="EMBL" id="KAF7788085.1"/>
    </source>
</evidence>
<dbReference type="EMBL" id="AHCD03000027">
    <property type="protein sequence ID" value="KAF7788085.1"/>
    <property type="molecule type" value="Genomic_DNA"/>
</dbReference>
<protein>
    <submittedName>
        <fullName evidence="2">Uncharacterized protein</fullName>
    </submittedName>
</protein>
<evidence type="ECO:0000256" key="1">
    <source>
        <dbReference type="SAM" id="Phobius"/>
    </source>
</evidence>
<name>A0A8T0CDJ4_9GAMM</name>
<keyword evidence="1" id="KW-0812">Transmembrane</keyword>
<evidence type="ECO:0000313" key="3">
    <source>
        <dbReference type="Proteomes" id="UP000016480"/>
    </source>
</evidence>
<gene>
    <name evidence="2" type="ORF">PRUB_a2656</name>
</gene>
<keyword evidence="1" id="KW-1133">Transmembrane helix</keyword>
<dbReference type="Proteomes" id="UP000016480">
    <property type="component" value="Unassembled WGS sequence"/>
</dbReference>
<reference evidence="2 3" key="1">
    <citation type="journal article" date="2012" name="J. Bacteriol.">
        <title>Genome sequence of the cycloprodigiosin-producing bacterial strain Pseudoalteromonas rubra ATCC 29570(T).</title>
        <authorList>
            <person name="Xie B.B."/>
            <person name="Shu Y.L."/>
            <person name="Qin Q.L."/>
            <person name="Rong J.C."/>
            <person name="Zhang X.Y."/>
            <person name="Chen X.L."/>
            <person name="Zhou B.C."/>
            <person name="Zhang Y.Z."/>
        </authorList>
    </citation>
    <scope>NUCLEOTIDE SEQUENCE [LARGE SCALE GENOMIC DNA]</scope>
    <source>
        <strain evidence="2 3">DSM 6842</strain>
    </source>
</reference>
<comment type="caution">
    <text evidence="2">The sequence shown here is derived from an EMBL/GenBank/DDBJ whole genome shotgun (WGS) entry which is preliminary data.</text>
</comment>
<feature type="transmembrane region" description="Helical" evidence="1">
    <location>
        <begin position="12"/>
        <end position="32"/>
    </location>
</feature>
<proteinExistence type="predicted"/>